<proteinExistence type="predicted"/>
<comment type="caution">
    <text evidence="1">The sequence shown here is derived from an EMBL/GenBank/DDBJ whole genome shotgun (WGS) entry which is preliminary data.</text>
</comment>
<evidence type="ECO:0000313" key="1">
    <source>
        <dbReference type="EMBL" id="KAF7781469.1"/>
    </source>
</evidence>
<dbReference type="EMBL" id="AHCD03000044">
    <property type="protein sequence ID" value="KAF7781469.1"/>
    <property type="molecule type" value="Genomic_DNA"/>
</dbReference>
<name>A0A8T0C0N0_9GAMM</name>
<organism evidence="1 2">
    <name type="scientific">Pseudoalteromonas rubra</name>
    <dbReference type="NCBI Taxonomy" id="43658"/>
    <lineage>
        <taxon>Bacteria</taxon>
        <taxon>Pseudomonadati</taxon>
        <taxon>Pseudomonadota</taxon>
        <taxon>Gammaproteobacteria</taxon>
        <taxon>Alteromonadales</taxon>
        <taxon>Pseudoalteromonadaceae</taxon>
        <taxon>Pseudoalteromonas</taxon>
    </lineage>
</organism>
<sequence length="37" mass="4394">MLRNTDKLHLFLYNLLSKLPFVVNEVFVCILDEELTL</sequence>
<evidence type="ECO:0000313" key="2">
    <source>
        <dbReference type="Proteomes" id="UP000016480"/>
    </source>
</evidence>
<gene>
    <name evidence="1" type="ORF">PRUB_b0697</name>
</gene>
<dbReference type="Proteomes" id="UP000016480">
    <property type="component" value="Unassembled WGS sequence"/>
</dbReference>
<protein>
    <submittedName>
        <fullName evidence="1">Uncharacterized protein</fullName>
    </submittedName>
</protein>
<accession>A0A8T0C0N0</accession>
<dbReference type="AlphaFoldDB" id="A0A8T0C0N0"/>
<reference evidence="1 2" key="1">
    <citation type="journal article" date="2012" name="J. Bacteriol.">
        <title>Genome sequence of the cycloprodigiosin-producing bacterial strain Pseudoalteromonas rubra ATCC 29570(T).</title>
        <authorList>
            <person name="Xie B.B."/>
            <person name="Shu Y.L."/>
            <person name="Qin Q.L."/>
            <person name="Rong J.C."/>
            <person name="Zhang X.Y."/>
            <person name="Chen X.L."/>
            <person name="Zhou B.C."/>
            <person name="Zhang Y.Z."/>
        </authorList>
    </citation>
    <scope>NUCLEOTIDE SEQUENCE [LARGE SCALE GENOMIC DNA]</scope>
    <source>
        <strain evidence="1 2">DSM 6842</strain>
    </source>
</reference>